<feature type="signal peptide" evidence="1">
    <location>
        <begin position="1"/>
        <end position="16"/>
    </location>
</feature>
<dbReference type="WBParaSite" id="PgR070_g035_t04">
    <property type="protein sequence ID" value="PgR070_g035_t04"/>
    <property type="gene ID" value="PgR070_g035"/>
</dbReference>
<keyword evidence="2" id="KW-1185">Reference proteome</keyword>
<keyword evidence="1" id="KW-0732">Signal</keyword>
<dbReference type="AlphaFoldDB" id="A0A915BZ20"/>
<evidence type="ECO:0000313" key="4">
    <source>
        <dbReference type="WBParaSite" id="PgR070_g035_t04"/>
    </source>
</evidence>
<name>A0A915BZ20_PARUN</name>
<accession>A0A915BZ20</accession>
<feature type="chain" id="PRO_5041109779" evidence="1">
    <location>
        <begin position="17"/>
        <end position="63"/>
    </location>
</feature>
<evidence type="ECO:0000313" key="2">
    <source>
        <dbReference type="Proteomes" id="UP000887569"/>
    </source>
</evidence>
<evidence type="ECO:0000256" key="1">
    <source>
        <dbReference type="SAM" id="SignalP"/>
    </source>
</evidence>
<reference evidence="3 4" key="1">
    <citation type="submission" date="2022-11" db="UniProtKB">
        <authorList>
            <consortium name="WormBaseParasite"/>
        </authorList>
    </citation>
    <scope>IDENTIFICATION</scope>
</reference>
<dbReference type="WBParaSite" id="PgR070_g035_t05">
    <property type="protein sequence ID" value="PgR070_g035_t05"/>
    <property type="gene ID" value="PgR070_g035"/>
</dbReference>
<sequence length="63" mass="7249">MLIVISLFGSFSCGYSFFPLSLSGCSFIFHLKNSMWIIYISDNKICLLFSHRYGRQSRFALIA</sequence>
<dbReference type="Proteomes" id="UP000887569">
    <property type="component" value="Unplaced"/>
</dbReference>
<proteinExistence type="predicted"/>
<organism evidence="2 4">
    <name type="scientific">Parascaris univalens</name>
    <name type="common">Nematode worm</name>
    <dbReference type="NCBI Taxonomy" id="6257"/>
    <lineage>
        <taxon>Eukaryota</taxon>
        <taxon>Metazoa</taxon>
        <taxon>Ecdysozoa</taxon>
        <taxon>Nematoda</taxon>
        <taxon>Chromadorea</taxon>
        <taxon>Rhabditida</taxon>
        <taxon>Spirurina</taxon>
        <taxon>Ascaridomorpha</taxon>
        <taxon>Ascaridoidea</taxon>
        <taxon>Ascarididae</taxon>
        <taxon>Parascaris</taxon>
    </lineage>
</organism>
<dbReference type="WBParaSite" id="PgR070_g035_t02">
    <property type="protein sequence ID" value="PgR070_g035_t02"/>
    <property type="gene ID" value="PgR070_g035"/>
</dbReference>
<evidence type="ECO:0000313" key="3">
    <source>
        <dbReference type="WBParaSite" id="PgR070_g035_t02"/>
    </source>
</evidence>
<protein>
    <submittedName>
        <fullName evidence="3 4">Ovule protein</fullName>
    </submittedName>
</protein>